<dbReference type="InterPro" id="IPR029001">
    <property type="entry name" value="ITPase-like_fam"/>
</dbReference>
<keyword evidence="2 3" id="KW-0378">Hydrolase</keyword>
<organism evidence="4 5">
    <name type="scientific">Candidatus Gottesmanbacteria bacterium RBG_16_43_7</name>
    <dbReference type="NCBI Taxonomy" id="1798373"/>
    <lineage>
        <taxon>Bacteria</taxon>
        <taxon>Candidatus Gottesmaniibacteriota</taxon>
    </lineage>
</organism>
<dbReference type="PIRSF" id="PIRSF006305">
    <property type="entry name" value="Maf"/>
    <property type="match status" value="1"/>
</dbReference>
<evidence type="ECO:0000313" key="5">
    <source>
        <dbReference type="Proteomes" id="UP000176854"/>
    </source>
</evidence>
<comment type="catalytic activity">
    <reaction evidence="3">
        <text>a 2'-deoxyribonucleoside 5'-triphosphate + H2O = a 2'-deoxyribonucleoside 5'-phosphate + diphosphate + H(+)</text>
        <dbReference type="Rhea" id="RHEA:44644"/>
        <dbReference type="ChEBI" id="CHEBI:15377"/>
        <dbReference type="ChEBI" id="CHEBI:15378"/>
        <dbReference type="ChEBI" id="CHEBI:33019"/>
        <dbReference type="ChEBI" id="CHEBI:61560"/>
        <dbReference type="ChEBI" id="CHEBI:65317"/>
        <dbReference type="EC" id="3.6.1.9"/>
    </reaction>
</comment>
<proteinExistence type="inferred from homology"/>
<feature type="active site" description="Proton acceptor" evidence="3">
    <location>
        <position position="93"/>
    </location>
</feature>
<comment type="similarity">
    <text evidence="3">Belongs to the Maf family.</text>
</comment>
<name>A0A1F5Z8X1_9BACT</name>
<dbReference type="NCBIfam" id="TIGR00172">
    <property type="entry name" value="maf"/>
    <property type="match status" value="1"/>
</dbReference>
<dbReference type="Gene3D" id="3.90.950.10">
    <property type="match status" value="1"/>
</dbReference>
<comment type="catalytic activity">
    <reaction evidence="3">
        <text>a ribonucleoside 5'-triphosphate + H2O = a ribonucleoside 5'-phosphate + diphosphate + H(+)</text>
        <dbReference type="Rhea" id="RHEA:23996"/>
        <dbReference type="ChEBI" id="CHEBI:15377"/>
        <dbReference type="ChEBI" id="CHEBI:15378"/>
        <dbReference type="ChEBI" id="CHEBI:33019"/>
        <dbReference type="ChEBI" id="CHEBI:58043"/>
        <dbReference type="ChEBI" id="CHEBI:61557"/>
        <dbReference type="EC" id="3.6.1.9"/>
    </reaction>
</comment>
<dbReference type="AlphaFoldDB" id="A0A1F5Z8X1"/>
<sequence length="218" mass="24478">MNLKLTSKAQEAAQPIPVDVILASQSIGRRQILEKLGVRFRQVVTQLDEESITTKDPQSTIKLRAKTKLEEILTRPRVYLLNDKVHNLVIAADSMAVYGRRVFGKAPDRTDAAKILKDLMGKTHTFLTAVSIGYLENDGKVKKRWDKVATTRVTLRKMNKAEMDGYVARYDFSRYAGAYALNEAPWDLVTKIDGSYTNVIGLPLEVILPIFRSLAIIA</sequence>
<evidence type="ECO:0000313" key="4">
    <source>
        <dbReference type="EMBL" id="OGG08815.1"/>
    </source>
</evidence>
<dbReference type="GO" id="GO:0005737">
    <property type="term" value="C:cytoplasm"/>
    <property type="evidence" value="ECO:0007669"/>
    <property type="project" value="UniProtKB-SubCell"/>
</dbReference>
<evidence type="ECO:0000256" key="1">
    <source>
        <dbReference type="ARBA" id="ARBA00001968"/>
    </source>
</evidence>
<keyword evidence="3" id="KW-0963">Cytoplasm</keyword>
<dbReference type="Pfam" id="PF02545">
    <property type="entry name" value="Maf"/>
    <property type="match status" value="1"/>
</dbReference>
<comment type="cofactor">
    <cofactor evidence="1 3">
        <name>a divalent metal cation</name>
        <dbReference type="ChEBI" id="CHEBI:60240"/>
    </cofactor>
</comment>
<dbReference type="GO" id="GO:0009117">
    <property type="term" value="P:nucleotide metabolic process"/>
    <property type="evidence" value="ECO:0007669"/>
    <property type="project" value="UniProtKB-KW"/>
</dbReference>
<keyword evidence="3" id="KW-0546">Nucleotide metabolism</keyword>
<protein>
    <recommendedName>
        <fullName evidence="3">Nucleoside triphosphate pyrophosphatase</fullName>
        <ecNumber evidence="3">3.6.1.9</ecNumber>
    </recommendedName>
    <alternativeName>
        <fullName evidence="3">Nucleotide pyrophosphatase</fullName>
        <shortName evidence="3">Nucleotide PPase</shortName>
    </alternativeName>
</protein>
<dbReference type="STRING" id="1798373.A2154_01095"/>
<dbReference type="SUPFAM" id="SSF52972">
    <property type="entry name" value="ITPase-like"/>
    <property type="match status" value="1"/>
</dbReference>
<comment type="caution">
    <text evidence="3">Lacks conserved residue(s) required for the propagation of feature annotation.</text>
</comment>
<dbReference type="GO" id="GO:0047429">
    <property type="term" value="F:nucleoside triphosphate diphosphatase activity"/>
    <property type="evidence" value="ECO:0007669"/>
    <property type="project" value="UniProtKB-EC"/>
</dbReference>
<dbReference type="PANTHER" id="PTHR43213">
    <property type="entry name" value="BIFUNCTIONAL DTTP/UTP PYROPHOSPHATASE/METHYLTRANSFERASE PROTEIN-RELATED"/>
    <property type="match status" value="1"/>
</dbReference>
<comment type="caution">
    <text evidence="4">The sequence shown here is derived from an EMBL/GenBank/DDBJ whole genome shotgun (WGS) entry which is preliminary data.</text>
</comment>
<comment type="subcellular location">
    <subcellularLocation>
        <location evidence="3">Cytoplasm</location>
    </subcellularLocation>
</comment>
<dbReference type="PANTHER" id="PTHR43213:SF5">
    <property type="entry name" value="BIFUNCTIONAL DTTP_UTP PYROPHOSPHATASE_METHYLTRANSFERASE PROTEIN-RELATED"/>
    <property type="match status" value="1"/>
</dbReference>
<dbReference type="EC" id="3.6.1.9" evidence="3"/>
<reference evidence="4 5" key="1">
    <citation type="journal article" date="2016" name="Nat. Commun.">
        <title>Thousands of microbial genomes shed light on interconnected biogeochemical processes in an aquifer system.</title>
        <authorList>
            <person name="Anantharaman K."/>
            <person name="Brown C.T."/>
            <person name="Hug L.A."/>
            <person name="Sharon I."/>
            <person name="Castelle C.J."/>
            <person name="Probst A.J."/>
            <person name="Thomas B.C."/>
            <person name="Singh A."/>
            <person name="Wilkins M.J."/>
            <person name="Karaoz U."/>
            <person name="Brodie E.L."/>
            <person name="Williams K.H."/>
            <person name="Hubbard S.S."/>
            <person name="Banfield J.F."/>
        </authorList>
    </citation>
    <scope>NUCLEOTIDE SEQUENCE [LARGE SCALE GENOMIC DNA]</scope>
</reference>
<comment type="function">
    <text evidence="3">Nucleoside triphosphate pyrophosphatase. May have a dual role in cell division arrest and in preventing the incorporation of modified nucleotides into cellular nucleic acids.</text>
</comment>
<dbReference type="EMBL" id="MFJC01000045">
    <property type="protein sequence ID" value="OGG08815.1"/>
    <property type="molecule type" value="Genomic_DNA"/>
</dbReference>
<dbReference type="InterPro" id="IPR003697">
    <property type="entry name" value="Maf-like"/>
</dbReference>
<accession>A0A1F5Z8X1</accession>
<dbReference type="HAMAP" id="MF_00528">
    <property type="entry name" value="Maf"/>
    <property type="match status" value="1"/>
</dbReference>
<dbReference type="Proteomes" id="UP000176854">
    <property type="component" value="Unassembled WGS sequence"/>
</dbReference>
<evidence type="ECO:0000256" key="3">
    <source>
        <dbReference type="HAMAP-Rule" id="MF_00528"/>
    </source>
</evidence>
<evidence type="ECO:0000256" key="2">
    <source>
        <dbReference type="ARBA" id="ARBA00022801"/>
    </source>
</evidence>
<gene>
    <name evidence="4" type="ORF">A2154_01095</name>
</gene>